<evidence type="ECO:0000313" key="2">
    <source>
        <dbReference type="Proteomes" id="UP000680706"/>
    </source>
</evidence>
<dbReference type="RefSeq" id="WP_075701920.1">
    <property type="nucleotide sequence ID" value="NZ_CP074126.1"/>
</dbReference>
<dbReference type="Proteomes" id="UP000680706">
    <property type="component" value="Chromosome"/>
</dbReference>
<dbReference type="EMBL" id="CP074126">
    <property type="protein sequence ID" value="QUS55517.1"/>
    <property type="molecule type" value="Genomic_DNA"/>
</dbReference>
<protein>
    <submittedName>
        <fullName evidence="1">Uncharacterized protein</fullName>
    </submittedName>
</protein>
<gene>
    <name evidence="1" type="ORF">KGB56_19700</name>
</gene>
<name>A0ABX8AMM5_9HYPH</name>
<accession>A0ABX8AMM5</accession>
<proteinExistence type="predicted"/>
<reference evidence="1 2" key="1">
    <citation type="journal article" date="2021" name="Angew. Chem. Int. Ed. Engl.">
        <title>A novel family of nonribosomal peptides modulate collective behavior in Pseudovibrio bacteria isolated from marine sponges.</title>
        <authorList>
            <person name="Ioca L.P."/>
            <person name="Dai Y."/>
            <person name="Kunakom S."/>
            <person name="Diaz-Espinosa J."/>
            <person name="Krunic A."/>
            <person name="Crnkovic C.M."/>
            <person name="Orjala J."/>
            <person name="Sanchez L.M."/>
            <person name="Ferreira A.G."/>
            <person name="Berlinck R.G.S."/>
            <person name="Eustaquio A.S."/>
        </authorList>
    </citation>
    <scope>NUCLEOTIDE SEQUENCE [LARGE SCALE GENOMIC DNA]</scope>
    <source>
        <strain evidence="1 2">Ab134</strain>
    </source>
</reference>
<evidence type="ECO:0000313" key="1">
    <source>
        <dbReference type="EMBL" id="QUS55517.1"/>
    </source>
</evidence>
<organism evidence="1 2">
    <name type="scientific">Pseudovibrio brasiliensis</name>
    <dbReference type="NCBI Taxonomy" id="1898042"/>
    <lineage>
        <taxon>Bacteria</taxon>
        <taxon>Pseudomonadati</taxon>
        <taxon>Pseudomonadota</taxon>
        <taxon>Alphaproteobacteria</taxon>
        <taxon>Hyphomicrobiales</taxon>
        <taxon>Stappiaceae</taxon>
        <taxon>Pseudovibrio</taxon>
    </lineage>
</organism>
<keyword evidence="2" id="KW-1185">Reference proteome</keyword>
<sequence length="124" mass="14196">MAKTIEISDTTYSQLEKLASGFESPDNVIQRLLLKTSTTLESKPELVFDPQDEREFKKQLMLHKCAEVIIHKADGSKNISIWHADRFSENSNLRGNLWSGYLRGWKEAGIVKAELKIKRKADAY</sequence>